<sequence length="77" mass="8998">MTDDEAAAEERNETLIAERGERAIYRFESKKPDGIWLTMYRGQDRIRMPDGRDIEAPAHPTFASEDQAREWLDARED</sequence>
<proteinExistence type="predicted"/>
<feature type="compositionally biased region" description="Basic and acidic residues" evidence="1">
    <location>
        <begin position="66"/>
        <end position="77"/>
    </location>
</feature>
<accession>A0A6L9MIK8</accession>
<reference evidence="2 3" key="1">
    <citation type="submission" date="2020-01" db="EMBL/GenBank/DDBJ databases">
        <title>Genomes of bacteria type strains.</title>
        <authorList>
            <person name="Chen J."/>
            <person name="Zhu S."/>
            <person name="Chen J."/>
        </authorList>
    </citation>
    <scope>NUCLEOTIDE SEQUENCE [LARGE SCALE GENOMIC DNA]</scope>
    <source>
        <strain evidence="2 3">KCTC 52919</strain>
    </source>
</reference>
<organism evidence="2 3">
    <name type="scientific">Aurantimonas aggregata</name>
    <dbReference type="NCBI Taxonomy" id="2047720"/>
    <lineage>
        <taxon>Bacteria</taxon>
        <taxon>Pseudomonadati</taxon>
        <taxon>Pseudomonadota</taxon>
        <taxon>Alphaproteobacteria</taxon>
        <taxon>Hyphomicrobiales</taxon>
        <taxon>Aurantimonadaceae</taxon>
        <taxon>Aurantimonas</taxon>
    </lineage>
</organism>
<evidence type="ECO:0000313" key="3">
    <source>
        <dbReference type="Proteomes" id="UP000476332"/>
    </source>
</evidence>
<evidence type="ECO:0000256" key="1">
    <source>
        <dbReference type="SAM" id="MobiDB-lite"/>
    </source>
</evidence>
<dbReference type="Proteomes" id="UP000476332">
    <property type="component" value="Unassembled WGS sequence"/>
</dbReference>
<protein>
    <submittedName>
        <fullName evidence="2">Uncharacterized protein</fullName>
    </submittedName>
</protein>
<name>A0A6L9MIK8_9HYPH</name>
<dbReference type="AlphaFoldDB" id="A0A6L9MIK8"/>
<evidence type="ECO:0000313" key="2">
    <source>
        <dbReference type="EMBL" id="NDV87655.1"/>
    </source>
</evidence>
<gene>
    <name evidence="2" type="ORF">GTW51_13185</name>
</gene>
<keyword evidence="3" id="KW-1185">Reference proteome</keyword>
<feature type="region of interest" description="Disordered" evidence="1">
    <location>
        <begin position="49"/>
        <end position="77"/>
    </location>
</feature>
<dbReference type="RefSeq" id="WP_163044400.1">
    <property type="nucleotide sequence ID" value="NZ_JAAAMJ010000009.1"/>
</dbReference>
<dbReference type="EMBL" id="JAAAMJ010000009">
    <property type="protein sequence ID" value="NDV87655.1"/>
    <property type="molecule type" value="Genomic_DNA"/>
</dbReference>
<comment type="caution">
    <text evidence="2">The sequence shown here is derived from an EMBL/GenBank/DDBJ whole genome shotgun (WGS) entry which is preliminary data.</text>
</comment>